<dbReference type="Proteomes" id="UP000325313">
    <property type="component" value="Unassembled WGS sequence"/>
</dbReference>
<accession>A0A5B0S3H7</accession>
<comment type="caution">
    <text evidence="1">The sequence shown here is derived from an EMBL/GenBank/DDBJ whole genome shotgun (WGS) entry which is preliminary data.</text>
</comment>
<evidence type="ECO:0000313" key="1">
    <source>
        <dbReference type="EMBL" id="KAA1132292.1"/>
    </source>
</evidence>
<organism evidence="1 2">
    <name type="scientific">Puccinia graminis f. sp. tritici</name>
    <dbReference type="NCBI Taxonomy" id="56615"/>
    <lineage>
        <taxon>Eukaryota</taxon>
        <taxon>Fungi</taxon>
        <taxon>Dikarya</taxon>
        <taxon>Basidiomycota</taxon>
        <taxon>Pucciniomycotina</taxon>
        <taxon>Pucciniomycetes</taxon>
        <taxon>Pucciniales</taxon>
        <taxon>Pucciniaceae</taxon>
        <taxon>Puccinia</taxon>
    </lineage>
</organism>
<gene>
    <name evidence="1" type="ORF">PGTUg99_006031</name>
</gene>
<proteinExistence type="predicted"/>
<sequence length="499" mass="54852">MDTFSNFSSVPSPKSRIRFQQNASNNTSIEPRLCFCPLRILLPTRPMVYPSGQAHDLSDGLPHLKGHRSPTVTSFGLGAFVLLSLPPPWVVFAPVDSFASAPVSSINNGLASVFPIFPHQFTSPPSFINFHSNLQYFLHIVSQAVLCHLAPAITMSSNNSNVPSSDSSTPVEIPAPQGYQTISNPTPAEEDGYRIYPERGKWSPLFVPKAETPRAADIPVDDTSVVQNGIRYYPERGDWSPLFVPNAETPCAADIPVNPMTDPGVEPAGMAANAPVVSMADHDTDMEATVPENASVDPCPPPVKTFPAPIPLPYGMELIQTGTHFLPQKEKWQSLYDPARNFDLSTIPDKVPVPRGFIDPHPFCDPVFQNPPPGLVLPAFNPLMAANIPSHAPGAHPASASSSTSDASTYPPLSEYLHLGHKDVQDLLSKKNLPPDATCLYTEEDVMRIFEGIAPEFVWLCDDFPPHTLNEFDRRVIFFENMQWHFKCKKSTYLSTRNF</sequence>
<dbReference type="AlphaFoldDB" id="A0A5B0S3H7"/>
<dbReference type="EMBL" id="VDEP01000085">
    <property type="protein sequence ID" value="KAA1132292.1"/>
    <property type="molecule type" value="Genomic_DNA"/>
</dbReference>
<protein>
    <submittedName>
        <fullName evidence="1">Uncharacterized protein</fullName>
    </submittedName>
</protein>
<reference evidence="1 2" key="1">
    <citation type="submission" date="2019-05" db="EMBL/GenBank/DDBJ databases">
        <title>Emergence of the Ug99 lineage of the wheat stem rust pathogen through somatic hybridization.</title>
        <authorList>
            <person name="Li F."/>
            <person name="Upadhyaya N.M."/>
            <person name="Sperschneider J."/>
            <person name="Matny O."/>
            <person name="Nguyen-Phuc H."/>
            <person name="Mago R."/>
            <person name="Raley C."/>
            <person name="Miller M.E."/>
            <person name="Silverstein K.A.T."/>
            <person name="Henningsen E."/>
            <person name="Hirsch C.D."/>
            <person name="Visser B."/>
            <person name="Pretorius Z.A."/>
            <person name="Steffenson B.J."/>
            <person name="Schwessinger B."/>
            <person name="Dodds P.N."/>
            <person name="Figueroa M."/>
        </authorList>
    </citation>
    <scope>NUCLEOTIDE SEQUENCE [LARGE SCALE GENOMIC DNA]</scope>
    <source>
        <strain evidence="1 2">Ug99</strain>
    </source>
</reference>
<evidence type="ECO:0000313" key="2">
    <source>
        <dbReference type="Proteomes" id="UP000325313"/>
    </source>
</evidence>
<name>A0A5B0S3H7_PUCGR</name>